<dbReference type="GO" id="GO:0030154">
    <property type="term" value="P:cell differentiation"/>
    <property type="evidence" value="ECO:0007669"/>
    <property type="project" value="UniProtKB-KW"/>
</dbReference>
<keyword evidence="10" id="KW-1015">Disulfide bond</keyword>
<keyword evidence="4" id="KW-0217">Developmental protein</keyword>
<evidence type="ECO:0000256" key="11">
    <source>
        <dbReference type="ARBA" id="ARBA00023188"/>
    </source>
</evidence>
<keyword evidence="9" id="KW-0892">Osteogenesis</keyword>
<evidence type="ECO:0000256" key="5">
    <source>
        <dbReference type="ARBA" id="ARBA00022479"/>
    </source>
</evidence>
<keyword evidence="5" id="KW-0301">Gamma-carboxyglutamic acid</keyword>
<organism evidence="14 15">
    <name type="scientific">Anabas testudineus</name>
    <name type="common">Climbing perch</name>
    <name type="synonym">Anthias testudineus</name>
    <dbReference type="NCBI Taxonomy" id="64144"/>
    <lineage>
        <taxon>Eukaryota</taxon>
        <taxon>Metazoa</taxon>
        <taxon>Chordata</taxon>
        <taxon>Craniata</taxon>
        <taxon>Vertebrata</taxon>
        <taxon>Euteleostomi</taxon>
        <taxon>Actinopterygii</taxon>
        <taxon>Neopterygii</taxon>
        <taxon>Teleostei</taxon>
        <taxon>Neoteleostei</taxon>
        <taxon>Acanthomorphata</taxon>
        <taxon>Anabantaria</taxon>
        <taxon>Anabantiformes</taxon>
        <taxon>Anabantoidei</taxon>
        <taxon>Anabantidae</taxon>
        <taxon>Anabas</taxon>
    </lineage>
</organism>
<dbReference type="SUPFAM" id="SSF57630">
    <property type="entry name" value="GLA-domain"/>
    <property type="match status" value="1"/>
</dbReference>
<dbReference type="PROSITE" id="PS50998">
    <property type="entry name" value="GLA_2"/>
    <property type="match status" value="1"/>
</dbReference>
<comment type="subcellular location">
    <subcellularLocation>
        <location evidence="1">Secreted</location>
    </subcellularLocation>
</comment>
<comment type="similarity">
    <text evidence="2">Belongs to the osteocalcin/matrix Gla protein family.</text>
</comment>
<keyword evidence="11" id="KW-0891">Chondrogenesis</keyword>
<keyword evidence="15" id="KW-1185">Reference proteome</keyword>
<keyword evidence="7" id="KW-0597">Phosphoprotein</keyword>
<evidence type="ECO:0000256" key="9">
    <source>
        <dbReference type="ARBA" id="ARBA00022855"/>
    </source>
</evidence>
<proteinExistence type="inferred from homology"/>
<evidence type="ECO:0000256" key="4">
    <source>
        <dbReference type="ARBA" id="ARBA00022473"/>
    </source>
</evidence>
<evidence type="ECO:0000256" key="7">
    <source>
        <dbReference type="ARBA" id="ARBA00022553"/>
    </source>
</evidence>
<dbReference type="OMA" id="PRANRYN"/>
<dbReference type="Ensembl" id="ENSATET00000041991.2">
    <property type="protein sequence ID" value="ENSATEP00000045337.1"/>
    <property type="gene ID" value="ENSATEG00000025294.2"/>
</dbReference>
<feature type="domain" description="Gla" evidence="13">
    <location>
        <begin position="55"/>
        <end position="101"/>
    </location>
</feature>
<dbReference type="GO" id="GO:0001503">
    <property type="term" value="P:ossification"/>
    <property type="evidence" value="ECO:0007669"/>
    <property type="project" value="UniProtKB-KW"/>
</dbReference>
<evidence type="ECO:0000313" key="14">
    <source>
        <dbReference type="Ensembl" id="ENSATEP00000045337.1"/>
    </source>
</evidence>
<evidence type="ECO:0000256" key="1">
    <source>
        <dbReference type="ARBA" id="ARBA00004613"/>
    </source>
</evidence>
<reference evidence="14" key="3">
    <citation type="submission" date="2025-09" db="UniProtKB">
        <authorList>
            <consortium name="Ensembl"/>
        </authorList>
    </citation>
    <scope>IDENTIFICATION</scope>
</reference>
<dbReference type="Proteomes" id="UP000265040">
    <property type="component" value="Chromosome 8"/>
</dbReference>
<dbReference type="Pfam" id="PF25890">
    <property type="entry name" value="BGLAP_C"/>
    <property type="match status" value="1"/>
</dbReference>
<reference evidence="14" key="2">
    <citation type="submission" date="2025-08" db="UniProtKB">
        <authorList>
            <consortium name="Ensembl"/>
        </authorList>
    </citation>
    <scope>IDENTIFICATION</scope>
</reference>
<evidence type="ECO:0000259" key="13">
    <source>
        <dbReference type="PROSITE" id="PS50998"/>
    </source>
</evidence>
<dbReference type="InterPro" id="IPR027118">
    <property type="entry name" value="MGP"/>
</dbReference>
<dbReference type="GO" id="GO:0005576">
    <property type="term" value="C:extracellular region"/>
    <property type="evidence" value="ECO:0007669"/>
    <property type="project" value="UniProtKB-SubCell"/>
</dbReference>
<dbReference type="OrthoDB" id="8958520at2759"/>
<feature type="chain" id="PRO_5030906784" description="Matrix Gla protein" evidence="12">
    <location>
        <begin position="20"/>
        <end position="115"/>
    </location>
</feature>
<evidence type="ECO:0000313" key="15">
    <source>
        <dbReference type="Proteomes" id="UP000265040"/>
    </source>
</evidence>
<dbReference type="PANTHER" id="PTHR10109:SF0">
    <property type="entry name" value="MATRIX GLA PROTEIN"/>
    <property type="match status" value="1"/>
</dbReference>
<dbReference type="GO" id="GO:0031012">
    <property type="term" value="C:extracellular matrix"/>
    <property type="evidence" value="ECO:0007669"/>
    <property type="project" value="InterPro"/>
</dbReference>
<dbReference type="GeneTree" id="ENSGT00390000003753"/>
<accession>A0A7N6F9R6</accession>
<feature type="signal peptide" evidence="12">
    <location>
        <begin position="1"/>
        <end position="19"/>
    </location>
</feature>
<evidence type="ECO:0000256" key="3">
    <source>
        <dbReference type="ARBA" id="ARBA00017145"/>
    </source>
</evidence>
<reference evidence="14" key="1">
    <citation type="submission" date="2021-04" db="EMBL/GenBank/DDBJ databases">
        <authorList>
            <consortium name="Wellcome Sanger Institute Data Sharing"/>
        </authorList>
    </citation>
    <scope>NUCLEOTIDE SEQUENCE [LARGE SCALE GENOMIC DNA]</scope>
</reference>
<keyword evidence="8" id="KW-0221">Differentiation</keyword>
<dbReference type="GO" id="GO:0051216">
    <property type="term" value="P:cartilage development"/>
    <property type="evidence" value="ECO:0007669"/>
    <property type="project" value="UniProtKB-KW"/>
</dbReference>
<dbReference type="RefSeq" id="XP_026213606.1">
    <property type="nucleotide sequence ID" value="XM_026357821.1"/>
</dbReference>
<dbReference type="InterPro" id="IPR000294">
    <property type="entry name" value="GLA_domain"/>
</dbReference>
<protein>
    <recommendedName>
        <fullName evidence="3">Matrix Gla protein</fullName>
    </recommendedName>
</protein>
<dbReference type="RefSeq" id="XP_026213612.1">
    <property type="nucleotide sequence ID" value="XM_026357827.1"/>
</dbReference>
<dbReference type="PANTHER" id="PTHR10109">
    <property type="entry name" value="MATRIX GLA PROTEIN"/>
    <property type="match status" value="1"/>
</dbReference>
<evidence type="ECO:0000256" key="8">
    <source>
        <dbReference type="ARBA" id="ARBA00022782"/>
    </source>
</evidence>
<evidence type="ECO:0000256" key="12">
    <source>
        <dbReference type="SAM" id="SignalP"/>
    </source>
</evidence>
<keyword evidence="12" id="KW-0732">Signal</keyword>
<dbReference type="AlphaFoldDB" id="A0A7N6F9R6"/>
<dbReference type="InterPro" id="IPR035972">
    <property type="entry name" value="GLA-like_dom_SF"/>
</dbReference>
<dbReference type="GO" id="GO:0005509">
    <property type="term" value="F:calcium ion binding"/>
    <property type="evidence" value="ECO:0007669"/>
    <property type="project" value="InterPro"/>
</dbReference>
<evidence type="ECO:0000256" key="2">
    <source>
        <dbReference type="ARBA" id="ARBA00008850"/>
    </source>
</evidence>
<sequence>MRSLLQFLALCAAAALCVCYDSHESTESDEDLFVPANRANSFIRPQRRNEYNPVRGFNYYDLMRKIKSAAERRSETCEDFRPCRLYSFQVGRQQAYNRYFGAQNQPQRPAGIRRY</sequence>
<evidence type="ECO:0000256" key="6">
    <source>
        <dbReference type="ARBA" id="ARBA00022525"/>
    </source>
</evidence>
<dbReference type="GeneID" id="113160519"/>
<gene>
    <name evidence="14" type="primary">MGP</name>
</gene>
<evidence type="ECO:0000256" key="10">
    <source>
        <dbReference type="ARBA" id="ARBA00023157"/>
    </source>
</evidence>
<keyword evidence="6" id="KW-0964">Secreted</keyword>
<name>A0A7N6F9R6_ANATE</name>
<dbReference type="InterPro" id="IPR058704">
    <property type="entry name" value="BGLAP-like_C"/>
</dbReference>
<dbReference type="InParanoid" id="A0A7N6F9R6"/>